<keyword evidence="2" id="KW-0732">Signal</keyword>
<evidence type="ECO:0000313" key="7">
    <source>
        <dbReference type="EMBL" id="RUO18672.1"/>
    </source>
</evidence>
<keyword evidence="3" id="KW-0574">Periplasm</keyword>
<protein>
    <submittedName>
        <fullName evidence="7">Heparinase</fullName>
    </submittedName>
</protein>
<keyword evidence="4" id="KW-0456">Lyase</keyword>
<evidence type="ECO:0000259" key="5">
    <source>
        <dbReference type="Pfam" id="PF07940"/>
    </source>
</evidence>
<dbReference type="Proteomes" id="UP000288212">
    <property type="component" value="Unassembled WGS sequence"/>
</dbReference>
<comment type="subcellular location">
    <subcellularLocation>
        <location evidence="1">Periplasm</location>
    </subcellularLocation>
</comment>
<evidence type="ECO:0000256" key="2">
    <source>
        <dbReference type="ARBA" id="ARBA00022729"/>
    </source>
</evidence>
<dbReference type="Pfam" id="PF16889">
    <property type="entry name" value="Hepar_II_III_N"/>
    <property type="match status" value="1"/>
</dbReference>
<dbReference type="PANTHER" id="PTHR39210:SF1">
    <property type="entry name" value="HEPARIN-SULFATE LYASE"/>
    <property type="match status" value="1"/>
</dbReference>
<dbReference type="RefSeq" id="WP_126793885.1">
    <property type="nucleotide sequence ID" value="NZ_PIPI01000008.1"/>
</dbReference>
<comment type="caution">
    <text evidence="7">The sequence shown here is derived from an EMBL/GenBank/DDBJ whole genome shotgun (WGS) entry which is preliminary data.</text>
</comment>
<gene>
    <name evidence="7" type="ORF">CWE06_10540</name>
</gene>
<accession>A0A432VQY2</accession>
<sequence length="539" mass="62180">MLKGLLLLLRTVRYLRLKQVTFQIWYRLRPIPRIAGTAKAEIKTFNEWHGHLYSSQSFFSESRFNFLNFSFEIRSTDDWHSPILEKLWRYNLHYFDDLNSTNSDQRVLEHERLIHKWINENPIMHGDGWEAYPLSLRIVNWIKWCSRNPEYVDQTILNSLHTQVRALEKQLEFHILANHLFANAKALAFAGQFFAGLEAKRWRKLSNRLLTAELKEQFLNDGAHYERSPMYHCILMWDLLDLYCLFSSRDPEARPVIEKIKVKVENGLSWLSNIIHTDGEIPFFNDSTFGIAPKVHQIQEYAEALGIRPSLLQLDQSNFIKQKVGPFTLVADVGEIAPKYQPGHAHAEAGSFELSIGTQRILVNSGIDEYGMSRRRLKQRSTCSHNTVEIIRDGQVLNSSEVWSGFRVARRASVSKQITEHSFECRIEGFWLNNITSTHVRKFDFGAQNKKSLVIHDVISSGVFGCAHFHFHPACQLSVLDTHSLAAEVGGSLVHINFSEHAETLRIECGEWYPEFGKAIPNKKISVLFKDKLVTTISS</sequence>
<evidence type="ECO:0000256" key="1">
    <source>
        <dbReference type="ARBA" id="ARBA00004418"/>
    </source>
</evidence>
<dbReference type="InterPro" id="IPR031680">
    <property type="entry name" value="Hepar_II_III_N"/>
</dbReference>
<evidence type="ECO:0000256" key="3">
    <source>
        <dbReference type="ARBA" id="ARBA00022764"/>
    </source>
</evidence>
<organism evidence="7 8">
    <name type="scientific">Aliidiomarina haloalkalitolerans</name>
    <dbReference type="NCBI Taxonomy" id="859059"/>
    <lineage>
        <taxon>Bacteria</taxon>
        <taxon>Pseudomonadati</taxon>
        <taxon>Pseudomonadota</taxon>
        <taxon>Gammaproteobacteria</taxon>
        <taxon>Alteromonadales</taxon>
        <taxon>Idiomarinaceae</taxon>
        <taxon>Aliidiomarina</taxon>
    </lineage>
</organism>
<feature type="domain" description="Heparin-sulfate lyase N-terminal" evidence="6">
    <location>
        <begin position="155"/>
        <end position="291"/>
    </location>
</feature>
<dbReference type="GO" id="GO:0042597">
    <property type="term" value="C:periplasmic space"/>
    <property type="evidence" value="ECO:0007669"/>
    <property type="project" value="UniProtKB-SubCell"/>
</dbReference>
<dbReference type="Gene3D" id="1.50.10.100">
    <property type="entry name" value="Chondroitin AC/alginate lyase"/>
    <property type="match status" value="1"/>
</dbReference>
<dbReference type="GO" id="GO:0016829">
    <property type="term" value="F:lyase activity"/>
    <property type="evidence" value="ECO:0007669"/>
    <property type="project" value="UniProtKB-KW"/>
</dbReference>
<name>A0A432VQY2_9GAMM</name>
<dbReference type="AlphaFoldDB" id="A0A432VQY2"/>
<dbReference type="Pfam" id="PF07940">
    <property type="entry name" value="Hepar_II_III_C"/>
    <property type="match status" value="1"/>
</dbReference>
<evidence type="ECO:0000259" key="6">
    <source>
        <dbReference type="Pfam" id="PF16889"/>
    </source>
</evidence>
<dbReference type="Gene3D" id="2.70.98.70">
    <property type="match status" value="1"/>
</dbReference>
<proteinExistence type="predicted"/>
<feature type="domain" description="Heparinase II/III-like C-terminal" evidence="5">
    <location>
        <begin position="312"/>
        <end position="530"/>
    </location>
</feature>
<dbReference type="SUPFAM" id="SSF48230">
    <property type="entry name" value="Chondroitin AC/alginate lyase"/>
    <property type="match status" value="1"/>
</dbReference>
<dbReference type="PANTHER" id="PTHR39210">
    <property type="entry name" value="HEPARIN-SULFATE LYASE"/>
    <property type="match status" value="1"/>
</dbReference>
<dbReference type="InterPro" id="IPR012480">
    <property type="entry name" value="Hepar_II_III_C"/>
</dbReference>
<evidence type="ECO:0000313" key="8">
    <source>
        <dbReference type="Proteomes" id="UP000288212"/>
    </source>
</evidence>
<dbReference type="EMBL" id="PIPI01000008">
    <property type="protein sequence ID" value="RUO18672.1"/>
    <property type="molecule type" value="Genomic_DNA"/>
</dbReference>
<keyword evidence="8" id="KW-1185">Reference proteome</keyword>
<dbReference type="OrthoDB" id="9763014at2"/>
<dbReference type="InterPro" id="IPR008929">
    <property type="entry name" value="Chondroitin_lyas"/>
</dbReference>
<evidence type="ECO:0000256" key="4">
    <source>
        <dbReference type="ARBA" id="ARBA00023239"/>
    </source>
</evidence>
<reference evidence="7 8" key="1">
    <citation type="journal article" date="2011" name="Front. Microbiol.">
        <title>Genomic signatures of strain selection and enhancement in Bacillus atrophaeus var. globigii, a historical biowarfare simulant.</title>
        <authorList>
            <person name="Gibbons H.S."/>
            <person name="Broomall S.M."/>
            <person name="McNew L.A."/>
            <person name="Daligault H."/>
            <person name="Chapman C."/>
            <person name="Bruce D."/>
            <person name="Karavis M."/>
            <person name="Krepps M."/>
            <person name="McGregor P.A."/>
            <person name="Hong C."/>
            <person name="Park K.H."/>
            <person name="Akmal A."/>
            <person name="Feldman A."/>
            <person name="Lin J.S."/>
            <person name="Chang W.E."/>
            <person name="Higgs B.W."/>
            <person name="Demirev P."/>
            <person name="Lindquist J."/>
            <person name="Liem A."/>
            <person name="Fochler E."/>
            <person name="Read T.D."/>
            <person name="Tapia R."/>
            <person name="Johnson S."/>
            <person name="Bishop-Lilly K.A."/>
            <person name="Detter C."/>
            <person name="Han C."/>
            <person name="Sozhamannan S."/>
            <person name="Rosenzweig C.N."/>
            <person name="Skowronski E.W."/>
        </authorList>
    </citation>
    <scope>NUCLEOTIDE SEQUENCE [LARGE SCALE GENOMIC DNA]</scope>
    <source>
        <strain evidence="7 8">AK5</strain>
    </source>
</reference>